<keyword evidence="2" id="KW-1185">Reference proteome</keyword>
<dbReference type="Gene3D" id="1.10.510.10">
    <property type="entry name" value="Transferase(Phosphotransferase) domain 1"/>
    <property type="match status" value="1"/>
</dbReference>
<name>A0AAV1EL99_XYRNO</name>
<protein>
    <submittedName>
        <fullName evidence="1">Homeodomain-interacting protein kinase 2-like</fullName>
    </submittedName>
</protein>
<evidence type="ECO:0000313" key="2">
    <source>
        <dbReference type="Proteomes" id="UP001178508"/>
    </source>
</evidence>
<organism evidence="1 2">
    <name type="scientific">Xyrichtys novacula</name>
    <name type="common">Pearly razorfish</name>
    <name type="synonym">Hemipteronotus novacula</name>
    <dbReference type="NCBI Taxonomy" id="13765"/>
    <lineage>
        <taxon>Eukaryota</taxon>
        <taxon>Metazoa</taxon>
        <taxon>Chordata</taxon>
        <taxon>Craniata</taxon>
        <taxon>Vertebrata</taxon>
        <taxon>Euteleostomi</taxon>
        <taxon>Actinopterygii</taxon>
        <taxon>Neopterygii</taxon>
        <taxon>Teleostei</taxon>
        <taxon>Neoteleostei</taxon>
        <taxon>Acanthomorphata</taxon>
        <taxon>Eupercaria</taxon>
        <taxon>Labriformes</taxon>
        <taxon>Labridae</taxon>
        <taxon>Xyrichtys</taxon>
    </lineage>
</organism>
<reference evidence="1" key="1">
    <citation type="submission" date="2023-08" db="EMBL/GenBank/DDBJ databases">
        <authorList>
            <person name="Alioto T."/>
            <person name="Alioto T."/>
            <person name="Gomez Garrido J."/>
        </authorList>
    </citation>
    <scope>NUCLEOTIDE SEQUENCE</scope>
</reference>
<gene>
    <name evidence="1" type="ORF">XNOV1_A016183</name>
</gene>
<proteinExistence type="predicted"/>
<keyword evidence="1" id="KW-0371">Homeobox</keyword>
<dbReference type="EMBL" id="OY660864">
    <property type="protein sequence ID" value="CAJ1049542.1"/>
    <property type="molecule type" value="Genomic_DNA"/>
</dbReference>
<keyword evidence="1" id="KW-0808">Transferase</keyword>
<accession>A0AAV1EL99</accession>
<dbReference type="GO" id="GO:0016301">
    <property type="term" value="F:kinase activity"/>
    <property type="evidence" value="ECO:0007669"/>
    <property type="project" value="UniProtKB-KW"/>
</dbReference>
<keyword evidence="1" id="KW-0418">Kinase</keyword>
<evidence type="ECO:0000313" key="1">
    <source>
        <dbReference type="EMBL" id="CAJ1049542.1"/>
    </source>
</evidence>
<sequence>MILTQRSSIDLPSCLDDLVDIIPKEGAAKHEDRRAFVDLLKGLLLLKDDKRISPREALQHLFMTMSQFYLM</sequence>
<dbReference type="AlphaFoldDB" id="A0AAV1EL99"/>
<keyword evidence="1" id="KW-0238">DNA-binding</keyword>
<dbReference type="GO" id="GO:0003677">
    <property type="term" value="F:DNA binding"/>
    <property type="evidence" value="ECO:0007669"/>
    <property type="project" value="UniProtKB-KW"/>
</dbReference>
<dbReference type="Proteomes" id="UP001178508">
    <property type="component" value="Chromosome 1"/>
</dbReference>